<reference evidence="2" key="1">
    <citation type="journal article" date="2023" name="Mol. Phylogenet. Evol.">
        <title>Genome-scale phylogeny and comparative genomics of the fungal order Sordariales.</title>
        <authorList>
            <person name="Hensen N."/>
            <person name="Bonometti L."/>
            <person name="Westerberg I."/>
            <person name="Brannstrom I.O."/>
            <person name="Guillou S."/>
            <person name="Cros-Aarteil S."/>
            <person name="Calhoun S."/>
            <person name="Haridas S."/>
            <person name="Kuo A."/>
            <person name="Mondo S."/>
            <person name="Pangilinan J."/>
            <person name="Riley R."/>
            <person name="LaButti K."/>
            <person name="Andreopoulos B."/>
            <person name="Lipzen A."/>
            <person name="Chen C."/>
            <person name="Yan M."/>
            <person name="Daum C."/>
            <person name="Ng V."/>
            <person name="Clum A."/>
            <person name="Steindorff A."/>
            <person name="Ohm R.A."/>
            <person name="Martin F."/>
            <person name="Silar P."/>
            <person name="Natvig D.O."/>
            <person name="Lalanne C."/>
            <person name="Gautier V."/>
            <person name="Ament-Velasquez S.L."/>
            <person name="Kruys A."/>
            <person name="Hutchinson M.I."/>
            <person name="Powell A.J."/>
            <person name="Barry K."/>
            <person name="Miller A.N."/>
            <person name="Grigoriev I.V."/>
            <person name="Debuchy R."/>
            <person name="Gladieux P."/>
            <person name="Hiltunen Thoren M."/>
            <person name="Johannesson H."/>
        </authorList>
    </citation>
    <scope>NUCLEOTIDE SEQUENCE</scope>
    <source>
        <strain evidence="2">FGSC 1904</strain>
    </source>
</reference>
<feature type="transmembrane region" description="Helical" evidence="1">
    <location>
        <begin position="49"/>
        <end position="70"/>
    </location>
</feature>
<dbReference type="InterPro" id="IPR021514">
    <property type="entry name" value="DUF3176"/>
</dbReference>
<keyword evidence="1" id="KW-1133">Transmembrane helix</keyword>
<name>A0AAE0U2C4_SORBR</name>
<proteinExistence type="predicted"/>
<keyword evidence="3" id="KW-1185">Reference proteome</keyword>
<dbReference type="Proteomes" id="UP001281003">
    <property type="component" value="Unassembled WGS sequence"/>
</dbReference>
<dbReference type="Pfam" id="PF11374">
    <property type="entry name" value="DUF3176"/>
    <property type="match status" value="1"/>
</dbReference>
<dbReference type="PANTHER" id="PTHR37576">
    <property type="entry name" value="DEFECT AT LOW TEMPERATURE PROTEIN 1"/>
    <property type="match status" value="1"/>
</dbReference>
<comment type="caution">
    <text evidence="2">The sequence shown here is derived from an EMBL/GenBank/DDBJ whole genome shotgun (WGS) entry which is preliminary data.</text>
</comment>
<protein>
    <submittedName>
        <fullName evidence="2">Uncharacterized protein</fullName>
    </submittedName>
</protein>
<dbReference type="EMBL" id="JAUTDP010000016">
    <property type="protein sequence ID" value="KAK3388342.1"/>
    <property type="molecule type" value="Genomic_DNA"/>
</dbReference>
<feature type="transmembrane region" description="Helical" evidence="1">
    <location>
        <begin position="90"/>
        <end position="114"/>
    </location>
</feature>
<feature type="transmembrane region" description="Helical" evidence="1">
    <location>
        <begin position="473"/>
        <end position="496"/>
    </location>
</feature>
<evidence type="ECO:0000313" key="2">
    <source>
        <dbReference type="EMBL" id="KAK3388342.1"/>
    </source>
</evidence>
<keyword evidence="1" id="KW-0472">Membrane</keyword>
<reference evidence="2" key="2">
    <citation type="submission" date="2023-07" db="EMBL/GenBank/DDBJ databases">
        <authorList>
            <consortium name="Lawrence Berkeley National Laboratory"/>
            <person name="Haridas S."/>
            <person name="Hensen N."/>
            <person name="Bonometti L."/>
            <person name="Westerberg I."/>
            <person name="Brannstrom I.O."/>
            <person name="Guillou S."/>
            <person name="Cros-Aarteil S."/>
            <person name="Calhoun S."/>
            <person name="Kuo A."/>
            <person name="Mondo S."/>
            <person name="Pangilinan J."/>
            <person name="Riley R."/>
            <person name="LaButti K."/>
            <person name="Andreopoulos B."/>
            <person name="Lipzen A."/>
            <person name="Chen C."/>
            <person name="Yanf M."/>
            <person name="Daum C."/>
            <person name="Ng V."/>
            <person name="Clum A."/>
            <person name="Steindorff A."/>
            <person name="Ohm R."/>
            <person name="Martin F."/>
            <person name="Silar P."/>
            <person name="Natvig D."/>
            <person name="Lalanne C."/>
            <person name="Gautier V."/>
            <person name="Ament-velasquez S.L."/>
            <person name="Kruys A."/>
            <person name="Hutchinson M.I."/>
            <person name="Powell A.J."/>
            <person name="Barry K."/>
            <person name="Miller A.N."/>
            <person name="Grigoriev I.V."/>
            <person name="Debuchy R."/>
            <person name="Gladieux P."/>
            <person name="Thoren M.H."/>
            <person name="Johannesson H."/>
        </authorList>
    </citation>
    <scope>NUCLEOTIDE SEQUENCE</scope>
    <source>
        <strain evidence="2">FGSC 1904</strain>
    </source>
</reference>
<keyword evidence="1" id="KW-0812">Transmembrane</keyword>
<sequence length="595" mass="65735">MDPLTETLPFHSTTYQHEPSSGDIATANTEKSSQYLATSAWRPGIVRRFPIYGIVPLLLSTGLASAVVLLSNGTPVDGWWSGLRQPGVLLAYTSTIANALLGVAFAEATVVFFWTRAVAGRLMVGNLHYHWKGSTGIVGGIKSLRRRRAICVSIVSILVTITGLLRGPLIQRASYVQNVGIRISGNIKLPVLRDVEGFGGVTSGDKQVLRYSPEFSAAITDPTSKTPIEFTDANCQNCTLQVEAFGFQVVNCTVSSGNPYYIPSPSQAQMISRSSDEIAAFFKSKIEPGKLPSIQSTILISVERKDTQACVGMTTKQVCHLGPALVKYTLDVRGNFASFKYASWKDDSVIQLRYVKDVHRNSPKHCMYSTTILPFQLFGSKMWDSYSPGYYAPRPPYRTTTKDDLLPNIFCADPGYGDPCKEYYNDPMDYLINSYRELAFRMSVRAAIKNQTYQTVSYTSHLIEAQYTADRSALALAVVISLLGPLATFILFWNWWKLGRSFSMSPLELANAILPQQLPDSERANDSPLSGIFADCSSNLAADKLARYVSWQENQDNRGNTERKLQYGVVESTGRLAFAFTDSGDVRTPKVGEEF</sequence>
<feature type="transmembrane region" description="Helical" evidence="1">
    <location>
        <begin position="149"/>
        <end position="169"/>
    </location>
</feature>
<dbReference type="PANTHER" id="PTHR37576:SF2">
    <property type="entry name" value="DEFECT AT LOW TEMPERATURE PROTEIN 1"/>
    <property type="match status" value="1"/>
</dbReference>
<gene>
    <name evidence="2" type="ORF">B0T20DRAFT_365344</name>
</gene>
<accession>A0AAE0U2C4</accession>
<evidence type="ECO:0000256" key="1">
    <source>
        <dbReference type="SAM" id="Phobius"/>
    </source>
</evidence>
<evidence type="ECO:0000313" key="3">
    <source>
        <dbReference type="Proteomes" id="UP001281003"/>
    </source>
</evidence>
<dbReference type="AlphaFoldDB" id="A0AAE0U2C4"/>
<organism evidence="2 3">
    <name type="scientific">Sordaria brevicollis</name>
    <dbReference type="NCBI Taxonomy" id="83679"/>
    <lineage>
        <taxon>Eukaryota</taxon>
        <taxon>Fungi</taxon>
        <taxon>Dikarya</taxon>
        <taxon>Ascomycota</taxon>
        <taxon>Pezizomycotina</taxon>
        <taxon>Sordariomycetes</taxon>
        <taxon>Sordariomycetidae</taxon>
        <taxon>Sordariales</taxon>
        <taxon>Sordariaceae</taxon>
        <taxon>Sordaria</taxon>
    </lineage>
</organism>